<protein>
    <submittedName>
        <fullName evidence="1">Uncharacterized protein</fullName>
    </submittedName>
</protein>
<reference evidence="1" key="1">
    <citation type="submission" date="2023-11" db="EMBL/GenBank/DDBJ databases">
        <title>Genome assemblies of two species of porcelain crab, Petrolisthes cinctipes and Petrolisthes manimaculis (Anomura: Porcellanidae).</title>
        <authorList>
            <person name="Angst P."/>
        </authorList>
    </citation>
    <scope>NUCLEOTIDE SEQUENCE</scope>
    <source>
        <strain evidence="1">PB745_02</strain>
        <tissue evidence="1">Gill</tissue>
    </source>
</reference>
<dbReference type="EMBL" id="JAWZYT010002805">
    <property type="protein sequence ID" value="KAK4301954.1"/>
    <property type="molecule type" value="Genomic_DNA"/>
</dbReference>
<gene>
    <name evidence="1" type="ORF">Pmani_025931</name>
</gene>
<comment type="caution">
    <text evidence="1">The sequence shown here is derived from an EMBL/GenBank/DDBJ whole genome shotgun (WGS) entry which is preliminary data.</text>
</comment>
<keyword evidence="2" id="KW-1185">Reference proteome</keyword>
<evidence type="ECO:0000313" key="2">
    <source>
        <dbReference type="Proteomes" id="UP001292094"/>
    </source>
</evidence>
<sequence length="112" mass="12314">MRVTSIFLSPSSILQLIPDSPSLLPRPHSASPKANLIHISALSSYLIPILPRPHSTSVSLHAPRPHSTSSPFYLVPILPRPHSTSSSFYLILILPHPHSTSFSFFLNRACLT</sequence>
<dbReference type="Proteomes" id="UP001292094">
    <property type="component" value="Unassembled WGS sequence"/>
</dbReference>
<proteinExistence type="predicted"/>
<accession>A0AAE1U0N1</accession>
<organism evidence="1 2">
    <name type="scientific">Petrolisthes manimaculis</name>
    <dbReference type="NCBI Taxonomy" id="1843537"/>
    <lineage>
        <taxon>Eukaryota</taxon>
        <taxon>Metazoa</taxon>
        <taxon>Ecdysozoa</taxon>
        <taxon>Arthropoda</taxon>
        <taxon>Crustacea</taxon>
        <taxon>Multicrustacea</taxon>
        <taxon>Malacostraca</taxon>
        <taxon>Eumalacostraca</taxon>
        <taxon>Eucarida</taxon>
        <taxon>Decapoda</taxon>
        <taxon>Pleocyemata</taxon>
        <taxon>Anomura</taxon>
        <taxon>Galatheoidea</taxon>
        <taxon>Porcellanidae</taxon>
        <taxon>Petrolisthes</taxon>
    </lineage>
</organism>
<name>A0AAE1U0N1_9EUCA</name>
<evidence type="ECO:0000313" key="1">
    <source>
        <dbReference type="EMBL" id="KAK4301954.1"/>
    </source>
</evidence>
<dbReference type="AlphaFoldDB" id="A0AAE1U0N1"/>